<sequence>MAPVDSHQSIPSPSTDGPCSRDWLLVRSTLASIQYAVRERPSAVQSIGTARPKTGPVGAGEGDPLINLCRLRASRLPVPRAFGNCCGNNRSQHHQMRCDRTTANQLHTPRLVWLFLLDEQLKQRHAEKGSPKTRQVIGHSDLGGTARDSGITKLNMIQCCCGASLFWHGWLGVLQSTSVPAVADATGGVRPPEPCQGAESGAVSLKEDPCGFPTSGAAPEVLCPELDRSAEAKSFCPEVPSPTLGRWRRRLAPLGNSRFWSLKGISRTWPVVTMEQHRTVLAAKLRLPSRLHCESPHTTHGPNIRDDIIYSRFDLTSNRLRVRVDDAEQTGWGLGIASFSSIPTYYVVHIVRPLSKPSSHAGLQMFCRPSAQPSHVRWPVSDFAPPVPGPPNKARLRERKTSSMEGVSTSFMPVPL</sequence>
<comment type="caution">
    <text evidence="2">The sequence shown here is derived from an EMBL/GenBank/DDBJ whole genome shotgun (WGS) entry which is preliminary data.</text>
</comment>
<gene>
    <name evidence="2" type="ORF">B0J15DRAFT_464893</name>
</gene>
<protein>
    <submittedName>
        <fullName evidence="2">Uncharacterized protein</fullName>
    </submittedName>
</protein>
<evidence type="ECO:0000256" key="1">
    <source>
        <dbReference type="SAM" id="MobiDB-lite"/>
    </source>
</evidence>
<reference evidence="2" key="1">
    <citation type="journal article" date="2021" name="Nat. Commun.">
        <title>Genetic determinants of endophytism in the Arabidopsis root mycobiome.</title>
        <authorList>
            <person name="Mesny F."/>
            <person name="Miyauchi S."/>
            <person name="Thiergart T."/>
            <person name="Pickel B."/>
            <person name="Atanasova L."/>
            <person name="Karlsson M."/>
            <person name="Huettel B."/>
            <person name="Barry K.W."/>
            <person name="Haridas S."/>
            <person name="Chen C."/>
            <person name="Bauer D."/>
            <person name="Andreopoulos W."/>
            <person name="Pangilinan J."/>
            <person name="LaButti K."/>
            <person name="Riley R."/>
            <person name="Lipzen A."/>
            <person name="Clum A."/>
            <person name="Drula E."/>
            <person name="Henrissat B."/>
            <person name="Kohler A."/>
            <person name="Grigoriev I.V."/>
            <person name="Martin F.M."/>
            <person name="Hacquard S."/>
        </authorList>
    </citation>
    <scope>NUCLEOTIDE SEQUENCE</scope>
    <source>
        <strain evidence="2">FSSC 5 MPI-SDFR-AT-0091</strain>
    </source>
</reference>
<evidence type="ECO:0000313" key="2">
    <source>
        <dbReference type="EMBL" id="KAH7260163.1"/>
    </source>
</evidence>
<keyword evidence="3" id="KW-1185">Reference proteome</keyword>
<feature type="compositionally biased region" description="Polar residues" evidence="1">
    <location>
        <begin position="403"/>
        <end position="416"/>
    </location>
</feature>
<name>A0A9P9HLV0_FUSSL</name>
<feature type="region of interest" description="Disordered" evidence="1">
    <location>
        <begin position="382"/>
        <end position="416"/>
    </location>
</feature>
<dbReference type="EMBL" id="JAGTJS010000008">
    <property type="protein sequence ID" value="KAH7260163.1"/>
    <property type="molecule type" value="Genomic_DNA"/>
</dbReference>
<dbReference type="AlphaFoldDB" id="A0A9P9HLV0"/>
<organism evidence="2 3">
    <name type="scientific">Fusarium solani</name>
    <name type="common">Filamentous fungus</name>
    <dbReference type="NCBI Taxonomy" id="169388"/>
    <lineage>
        <taxon>Eukaryota</taxon>
        <taxon>Fungi</taxon>
        <taxon>Dikarya</taxon>
        <taxon>Ascomycota</taxon>
        <taxon>Pezizomycotina</taxon>
        <taxon>Sordariomycetes</taxon>
        <taxon>Hypocreomycetidae</taxon>
        <taxon>Hypocreales</taxon>
        <taxon>Nectriaceae</taxon>
        <taxon>Fusarium</taxon>
        <taxon>Fusarium solani species complex</taxon>
    </lineage>
</organism>
<dbReference type="OrthoDB" id="10484378at2759"/>
<feature type="region of interest" description="Disordered" evidence="1">
    <location>
        <begin position="125"/>
        <end position="144"/>
    </location>
</feature>
<dbReference type="Proteomes" id="UP000736672">
    <property type="component" value="Unassembled WGS sequence"/>
</dbReference>
<proteinExistence type="predicted"/>
<evidence type="ECO:0000313" key="3">
    <source>
        <dbReference type="Proteomes" id="UP000736672"/>
    </source>
</evidence>
<accession>A0A9P9HLV0</accession>